<keyword evidence="1" id="KW-0472">Membrane</keyword>
<evidence type="ECO:0000313" key="2">
    <source>
        <dbReference type="EMBL" id="QDT37032.1"/>
    </source>
</evidence>
<dbReference type="EMBL" id="CP036268">
    <property type="protein sequence ID" value="QDT37032.1"/>
    <property type="molecule type" value="Genomic_DNA"/>
</dbReference>
<dbReference type="AlphaFoldDB" id="A0A517QZG0"/>
<evidence type="ECO:0000313" key="3">
    <source>
        <dbReference type="Proteomes" id="UP000317318"/>
    </source>
</evidence>
<protein>
    <submittedName>
        <fullName evidence="2">Uncharacterized protein</fullName>
    </submittedName>
</protein>
<feature type="transmembrane region" description="Helical" evidence="1">
    <location>
        <begin position="99"/>
        <end position="126"/>
    </location>
</feature>
<feature type="transmembrane region" description="Helical" evidence="1">
    <location>
        <begin position="70"/>
        <end position="93"/>
    </location>
</feature>
<name>A0A517QZG0_9PLAN</name>
<dbReference type="KEGG" id="svp:Pan189_13980"/>
<reference evidence="2 3" key="1">
    <citation type="submission" date="2019-02" db="EMBL/GenBank/DDBJ databases">
        <title>Deep-cultivation of Planctomycetes and their phenomic and genomic characterization uncovers novel biology.</title>
        <authorList>
            <person name="Wiegand S."/>
            <person name="Jogler M."/>
            <person name="Boedeker C."/>
            <person name="Pinto D."/>
            <person name="Vollmers J."/>
            <person name="Rivas-Marin E."/>
            <person name="Kohn T."/>
            <person name="Peeters S.H."/>
            <person name="Heuer A."/>
            <person name="Rast P."/>
            <person name="Oberbeckmann S."/>
            <person name="Bunk B."/>
            <person name="Jeske O."/>
            <person name="Meyerdierks A."/>
            <person name="Storesund J.E."/>
            <person name="Kallscheuer N."/>
            <person name="Luecker S."/>
            <person name="Lage O.M."/>
            <person name="Pohl T."/>
            <person name="Merkel B.J."/>
            <person name="Hornburger P."/>
            <person name="Mueller R.-W."/>
            <person name="Bruemmer F."/>
            <person name="Labrenz M."/>
            <person name="Spormann A.M."/>
            <person name="Op den Camp H."/>
            <person name="Overmann J."/>
            <person name="Amann R."/>
            <person name="Jetten M.S.M."/>
            <person name="Mascher T."/>
            <person name="Medema M.H."/>
            <person name="Devos D.P."/>
            <person name="Kaster A.-K."/>
            <person name="Ovreas L."/>
            <person name="Rohde M."/>
            <person name="Galperin M.Y."/>
            <person name="Jogler C."/>
        </authorList>
    </citation>
    <scope>NUCLEOTIDE SEQUENCE [LARGE SCALE GENOMIC DNA]</scope>
    <source>
        <strain evidence="2 3">Pan189</strain>
    </source>
</reference>
<keyword evidence="3" id="KW-1185">Reference proteome</keyword>
<feature type="transmembrane region" description="Helical" evidence="1">
    <location>
        <begin position="138"/>
        <end position="160"/>
    </location>
</feature>
<proteinExistence type="predicted"/>
<evidence type="ECO:0000256" key="1">
    <source>
        <dbReference type="SAM" id="Phobius"/>
    </source>
</evidence>
<feature type="transmembrane region" description="Helical" evidence="1">
    <location>
        <begin position="180"/>
        <end position="203"/>
    </location>
</feature>
<dbReference type="Proteomes" id="UP000317318">
    <property type="component" value="Chromosome"/>
</dbReference>
<accession>A0A517QZG0</accession>
<gene>
    <name evidence="2" type="ORF">Pan189_13980</name>
</gene>
<keyword evidence="1" id="KW-1133">Transmembrane helix</keyword>
<feature type="transmembrane region" description="Helical" evidence="1">
    <location>
        <begin position="12"/>
        <end position="32"/>
    </location>
</feature>
<dbReference type="RefSeq" id="WP_145363182.1">
    <property type="nucleotide sequence ID" value="NZ_CP036268.1"/>
</dbReference>
<organism evidence="2 3">
    <name type="scientific">Stratiformator vulcanicus</name>
    <dbReference type="NCBI Taxonomy" id="2527980"/>
    <lineage>
        <taxon>Bacteria</taxon>
        <taxon>Pseudomonadati</taxon>
        <taxon>Planctomycetota</taxon>
        <taxon>Planctomycetia</taxon>
        <taxon>Planctomycetales</taxon>
        <taxon>Planctomycetaceae</taxon>
        <taxon>Stratiformator</taxon>
    </lineage>
</organism>
<feature type="transmembrane region" description="Helical" evidence="1">
    <location>
        <begin position="38"/>
        <end position="58"/>
    </location>
</feature>
<keyword evidence="1" id="KW-0812">Transmembrane</keyword>
<sequence length="212" mass="22750">MPPYTIPTSPIPYVRAAGLGFVAGGLMIYVLWFTSNFFQIEFLTPPALLYCLLLSICFARRVSHWTLRTLLFAVTGVGAAHFAFAMIVPYVVWTQEDNLPLVIGLTCAFGAVANGTIGFAAGCIYTRGDEHLRASDKAIRWTAILMGGIGVLIPLPLILAATAEDHLPRQLSQLMTDDPAWFSVVAAFTALHTAVAAAPLGLLGGTNIEVSR</sequence>